<dbReference type="CDD" id="cd20491">
    <property type="entry name" value="cupin_KduI_C"/>
    <property type="match status" value="1"/>
</dbReference>
<dbReference type="Proteomes" id="UP001597389">
    <property type="component" value="Unassembled WGS sequence"/>
</dbReference>
<comment type="function">
    <text evidence="6">Catalyzes the isomerization of 5-dehydro-4-deoxy-D-glucuronate to 3-deoxy-D-glycero-2,5-hexodiulosonate.</text>
</comment>
<evidence type="ECO:0000256" key="2">
    <source>
        <dbReference type="ARBA" id="ARBA00008086"/>
    </source>
</evidence>
<reference evidence="8" key="1">
    <citation type="journal article" date="2019" name="Int. J. Syst. Evol. Microbiol.">
        <title>The Global Catalogue of Microorganisms (GCM) 10K type strain sequencing project: providing services to taxonomists for standard genome sequencing and annotation.</title>
        <authorList>
            <consortium name="The Broad Institute Genomics Platform"/>
            <consortium name="The Broad Institute Genome Sequencing Center for Infectious Disease"/>
            <person name="Wu L."/>
            <person name="Ma J."/>
        </authorList>
    </citation>
    <scope>NUCLEOTIDE SEQUENCE [LARGE SCALE GENOMIC DNA]</scope>
    <source>
        <strain evidence="8">CCUG 57942</strain>
    </source>
</reference>
<dbReference type="InterPro" id="IPR011051">
    <property type="entry name" value="RmlC_Cupin_sf"/>
</dbReference>
<dbReference type="CDD" id="cd20294">
    <property type="entry name" value="cupin_KduI_N"/>
    <property type="match status" value="1"/>
</dbReference>
<comment type="catalytic activity">
    <reaction evidence="1 6">
        <text>5-dehydro-4-deoxy-D-glucuronate = 3-deoxy-D-glycero-2,5-hexodiulosonate</text>
        <dbReference type="Rhea" id="RHEA:23896"/>
        <dbReference type="ChEBI" id="CHEBI:17117"/>
        <dbReference type="ChEBI" id="CHEBI:29071"/>
        <dbReference type="EC" id="5.3.1.17"/>
    </reaction>
</comment>
<comment type="cofactor">
    <cofactor evidence="6">
        <name>Zn(2+)</name>
        <dbReference type="ChEBI" id="CHEBI:29105"/>
    </cofactor>
    <text evidence="6">Binds 1 zinc ion per subunit.</text>
</comment>
<sequence length="276" mass="30875">MQNHRTADALSYKSLDTTGLRERFLLEDSFNIGELTLTYTDIDRAITGSAVPTNSPLKLEAADALRSDFFCQRRELGILNIGQAGSVNVDGQQFQLNKLECLYVSRGSKEITFESKDPSQPAEFFLLSYPAHHAYPTTHATLDQANKLELGGSSTANERHLYQFIHPNGIQSCQLVMGFTVIQTGSTWNTMPPHTHDRRSEVYCYFDIADGHRVAHFMGHPDETRVLWMSEKNIALSPSWSVHCGAGTGKYAFIWGMGGENQDFDDMDGFPLSTLR</sequence>
<dbReference type="HAMAP" id="MF_00687">
    <property type="entry name" value="KduI"/>
    <property type="match status" value="1"/>
</dbReference>
<dbReference type="InterPro" id="IPR021120">
    <property type="entry name" value="KduI/IolB_isomerase"/>
</dbReference>
<dbReference type="EC" id="5.3.1.17" evidence="6"/>
<keyword evidence="3 6" id="KW-0479">Metal-binding</keyword>
<organism evidence="7 8">
    <name type="scientific">Rubritalea tangerina</name>
    <dbReference type="NCBI Taxonomy" id="430798"/>
    <lineage>
        <taxon>Bacteria</taxon>
        <taxon>Pseudomonadati</taxon>
        <taxon>Verrucomicrobiota</taxon>
        <taxon>Verrucomicrobiia</taxon>
        <taxon>Verrucomicrobiales</taxon>
        <taxon>Rubritaleaceae</taxon>
        <taxon>Rubritalea</taxon>
    </lineage>
</organism>
<protein>
    <recommendedName>
        <fullName evidence="6">4-deoxy-L-threo-5-hexosulose-uronate ketol-isomerase</fullName>
        <ecNumber evidence="6">5.3.1.17</ecNumber>
    </recommendedName>
    <alternativeName>
        <fullName evidence="6">5-keto-4-deoxyuronate isomerase</fullName>
    </alternativeName>
    <alternativeName>
        <fullName evidence="6">DKI isomerase</fullName>
    </alternativeName>
</protein>
<feature type="binding site" evidence="6">
    <location>
        <position position="194"/>
    </location>
    <ligand>
        <name>Zn(2+)</name>
        <dbReference type="ChEBI" id="CHEBI:29105"/>
    </ligand>
</feature>
<evidence type="ECO:0000313" key="7">
    <source>
        <dbReference type="EMBL" id="MFD2160652.1"/>
    </source>
</evidence>
<keyword evidence="5 6" id="KW-0413">Isomerase</keyword>
<comment type="similarity">
    <text evidence="2 6">Belongs to the KduI family.</text>
</comment>
<dbReference type="InterPro" id="IPR027449">
    <property type="entry name" value="KduI_N"/>
</dbReference>
<comment type="caution">
    <text evidence="7">The sequence shown here is derived from an EMBL/GenBank/DDBJ whole genome shotgun (WGS) entry which is preliminary data.</text>
</comment>
<dbReference type="NCBIfam" id="NF002091">
    <property type="entry name" value="PRK00924.1"/>
    <property type="match status" value="1"/>
</dbReference>
<dbReference type="PIRSF" id="PIRSF006625">
    <property type="entry name" value="KduI"/>
    <property type="match status" value="1"/>
</dbReference>
<dbReference type="EMBL" id="JBHUJB010000089">
    <property type="protein sequence ID" value="MFD2160652.1"/>
    <property type="molecule type" value="Genomic_DNA"/>
</dbReference>
<comment type="pathway">
    <text evidence="6">Glycan metabolism; pectin degradation; 2-dehydro-3-deoxy-D-gluconate from pectin: step 4/5.</text>
</comment>
<proteinExistence type="inferred from homology"/>
<keyword evidence="8" id="KW-1185">Reference proteome</keyword>
<dbReference type="SUPFAM" id="SSF51182">
    <property type="entry name" value="RmlC-like cupins"/>
    <property type="match status" value="1"/>
</dbReference>
<dbReference type="GO" id="GO:0008697">
    <property type="term" value="F:4-deoxy-L-threo-5-hexosulose-uronate ketol-isomerase activity"/>
    <property type="evidence" value="ECO:0007669"/>
    <property type="project" value="UniProtKB-EC"/>
</dbReference>
<evidence type="ECO:0000256" key="4">
    <source>
        <dbReference type="ARBA" id="ARBA00022833"/>
    </source>
</evidence>
<dbReference type="InterPro" id="IPR007045">
    <property type="entry name" value="KduI"/>
</dbReference>
<evidence type="ECO:0000256" key="6">
    <source>
        <dbReference type="HAMAP-Rule" id="MF_00687"/>
    </source>
</evidence>
<dbReference type="PANTHER" id="PTHR38461">
    <property type="entry name" value="4-DEOXY-L-THREO-5-HEXOSULOSE-URONATE KETOL-ISOMERASE"/>
    <property type="match status" value="1"/>
</dbReference>
<dbReference type="Gene3D" id="2.60.120.10">
    <property type="entry name" value="Jelly Rolls"/>
    <property type="match status" value="1"/>
</dbReference>
<gene>
    <name evidence="6 7" type="primary">kduI</name>
    <name evidence="7" type="ORF">ACFSW8_17240</name>
</gene>
<dbReference type="InterPro" id="IPR014710">
    <property type="entry name" value="RmlC-like_jellyroll"/>
</dbReference>
<evidence type="ECO:0000256" key="1">
    <source>
        <dbReference type="ARBA" id="ARBA00000552"/>
    </source>
</evidence>
<dbReference type="PANTHER" id="PTHR38461:SF1">
    <property type="entry name" value="4-DEOXY-L-THREO-5-HEXOSULOSE-URONATE KETOL-ISOMERASE"/>
    <property type="match status" value="1"/>
</dbReference>
<name>A0ABW4ZFN0_9BACT</name>
<feature type="binding site" evidence="6">
    <location>
        <position position="243"/>
    </location>
    <ligand>
        <name>Zn(2+)</name>
        <dbReference type="ChEBI" id="CHEBI:29105"/>
    </ligand>
</feature>
<dbReference type="Gene3D" id="2.60.120.520">
    <property type="entry name" value="pectin degrading enzyme 5-keto 4- deoxyuronate isomerase, domain 1"/>
    <property type="match status" value="1"/>
</dbReference>
<feature type="binding site" evidence="6">
    <location>
        <position position="201"/>
    </location>
    <ligand>
        <name>Zn(2+)</name>
        <dbReference type="ChEBI" id="CHEBI:29105"/>
    </ligand>
</feature>
<evidence type="ECO:0000313" key="8">
    <source>
        <dbReference type="Proteomes" id="UP001597389"/>
    </source>
</evidence>
<keyword evidence="4 6" id="KW-0862">Zinc</keyword>
<feature type="binding site" evidence="6">
    <location>
        <position position="196"/>
    </location>
    <ligand>
        <name>Zn(2+)</name>
        <dbReference type="ChEBI" id="CHEBI:29105"/>
    </ligand>
</feature>
<evidence type="ECO:0000256" key="5">
    <source>
        <dbReference type="ARBA" id="ARBA00023235"/>
    </source>
</evidence>
<dbReference type="Pfam" id="PF04962">
    <property type="entry name" value="KduI"/>
    <property type="match status" value="1"/>
</dbReference>
<dbReference type="RefSeq" id="WP_377178869.1">
    <property type="nucleotide sequence ID" value="NZ_JBHUJB010000089.1"/>
</dbReference>
<accession>A0ABW4ZFN0</accession>
<evidence type="ECO:0000256" key="3">
    <source>
        <dbReference type="ARBA" id="ARBA00022723"/>
    </source>
</evidence>